<dbReference type="PROSITE" id="PS50089">
    <property type="entry name" value="ZF_RING_2"/>
    <property type="match status" value="1"/>
</dbReference>
<dbReference type="FunCoup" id="A0A0H2S1P9">
    <property type="interactions" value="203"/>
</dbReference>
<comment type="similarity">
    <text evidence="2">Belongs to the SNF2/RAD54 helicase family.</text>
</comment>
<dbReference type="InterPro" id="IPR018957">
    <property type="entry name" value="Znf_C3HC4_RING-type"/>
</dbReference>
<dbReference type="SMART" id="SM00487">
    <property type="entry name" value="DEXDc"/>
    <property type="match status" value="1"/>
</dbReference>
<dbReference type="Gene3D" id="3.40.50.300">
    <property type="entry name" value="P-loop containing nucleotide triphosphate hydrolases"/>
    <property type="match status" value="1"/>
</dbReference>
<gene>
    <name evidence="14" type="ORF">SCHPADRAFT_824219</name>
</gene>
<dbReference type="Pfam" id="PF00176">
    <property type="entry name" value="SNF2-rel_dom"/>
    <property type="match status" value="1"/>
</dbReference>
<dbReference type="InterPro" id="IPR049730">
    <property type="entry name" value="SNF2/RAD54-like_C"/>
</dbReference>
<dbReference type="InterPro" id="IPR038718">
    <property type="entry name" value="SNF2-like_sf"/>
</dbReference>
<keyword evidence="6" id="KW-0378">Hydrolase</keyword>
<dbReference type="SUPFAM" id="SSF57850">
    <property type="entry name" value="RING/U-box"/>
    <property type="match status" value="1"/>
</dbReference>
<evidence type="ECO:0000256" key="5">
    <source>
        <dbReference type="ARBA" id="ARBA00022771"/>
    </source>
</evidence>
<feature type="domain" description="Helicase ATP-binding" evidence="12">
    <location>
        <begin position="74"/>
        <end position="239"/>
    </location>
</feature>
<evidence type="ECO:0008006" key="16">
    <source>
        <dbReference type="Google" id="ProtNLM"/>
    </source>
</evidence>
<keyword evidence="15" id="KW-1185">Reference proteome</keyword>
<evidence type="ECO:0000256" key="2">
    <source>
        <dbReference type="ARBA" id="ARBA00007025"/>
    </source>
</evidence>
<dbReference type="InterPro" id="IPR027417">
    <property type="entry name" value="P-loop_NTPase"/>
</dbReference>
<dbReference type="InParanoid" id="A0A0H2S1P9"/>
<dbReference type="GO" id="GO:0008270">
    <property type="term" value="F:zinc ion binding"/>
    <property type="evidence" value="ECO:0007669"/>
    <property type="project" value="UniProtKB-KW"/>
</dbReference>
<dbReference type="GO" id="GO:0005524">
    <property type="term" value="F:ATP binding"/>
    <property type="evidence" value="ECO:0007669"/>
    <property type="project" value="UniProtKB-KW"/>
</dbReference>
<dbReference type="InterPro" id="IPR050628">
    <property type="entry name" value="SNF2_RAD54_helicase_TF"/>
</dbReference>
<evidence type="ECO:0000259" key="11">
    <source>
        <dbReference type="PROSITE" id="PS50089"/>
    </source>
</evidence>
<dbReference type="PROSITE" id="PS51192">
    <property type="entry name" value="HELICASE_ATP_BIND_1"/>
    <property type="match status" value="1"/>
</dbReference>
<evidence type="ECO:0000256" key="9">
    <source>
        <dbReference type="ARBA" id="ARBA00022840"/>
    </source>
</evidence>
<evidence type="ECO:0000256" key="1">
    <source>
        <dbReference type="ARBA" id="ARBA00004123"/>
    </source>
</evidence>
<dbReference type="CDD" id="cd18793">
    <property type="entry name" value="SF2_C_SNF"/>
    <property type="match status" value="1"/>
</dbReference>
<dbReference type="SUPFAM" id="SSF52540">
    <property type="entry name" value="P-loop containing nucleoside triphosphate hydrolases"/>
    <property type="match status" value="2"/>
</dbReference>
<dbReference type="InterPro" id="IPR013083">
    <property type="entry name" value="Znf_RING/FYVE/PHD"/>
</dbReference>
<dbReference type="CDD" id="cd18008">
    <property type="entry name" value="DEXDc_SHPRH-like"/>
    <property type="match status" value="1"/>
</dbReference>
<evidence type="ECO:0000256" key="3">
    <source>
        <dbReference type="ARBA" id="ARBA00022723"/>
    </source>
</evidence>
<dbReference type="STRING" id="27342.A0A0H2S1P9"/>
<feature type="domain" description="Helicase C-terminal" evidence="13">
    <location>
        <begin position="495"/>
        <end position="649"/>
    </location>
</feature>
<dbReference type="Pfam" id="PF00097">
    <property type="entry name" value="zf-C3HC4"/>
    <property type="match status" value="1"/>
</dbReference>
<evidence type="ECO:0000256" key="6">
    <source>
        <dbReference type="ARBA" id="ARBA00022801"/>
    </source>
</evidence>
<keyword evidence="9" id="KW-0067">ATP-binding</keyword>
<evidence type="ECO:0000256" key="10">
    <source>
        <dbReference type="PROSITE-ProRule" id="PRU00175"/>
    </source>
</evidence>
<dbReference type="PROSITE" id="PS51194">
    <property type="entry name" value="HELICASE_CTER"/>
    <property type="match status" value="1"/>
</dbReference>
<keyword evidence="4" id="KW-0547">Nucleotide-binding</keyword>
<evidence type="ECO:0000256" key="7">
    <source>
        <dbReference type="ARBA" id="ARBA00022806"/>
    </source>
</evidence>
<dbReference type="PANTHER" id="PTHR45626">
    <property type="entry name" value="TRANSCRIPTION TERMINATION FACTOR 2-RELATED"/>
    <property type="match status" value="1"/>
</dbReference>
<dbReference type="OrthoDB" id="448448at2759"/>
<dbReference type="GO" id="GO:0005634">
    <property type="term" value="C:nucleus"/>
    <property type="evidence" value="ECO:0007669"/>
    <property type="project" value="UniProtKB-SubCell"/>
</dbReference>
<sequence length="688" mass="78557">MKELGRKLTYAEKSTIALYKHHPELRDVWGDLESTVKVVVPEKAEQPAELKLKLLPFQLESLYWMRKQEQGVWKGGMLAVSVSMGKTIQTLALLVSDRRRPNLVVAPTVAIMQWKNEIESFTEGFKICVWHGASRESSIAELEKYDVVLTTYAVLESAFRKQHSGFKRKGKIVKEKSPVHQVQWSRIILDEAHNIKERATNTAKATFELKSDFRWCLSGTPLQNRVGELYSLVRFLGGDPFSFYFCKKCPCKSLHWKFADKRTCDDCGHTPMQHTCFWNNEILTPIQKHALVGPGAVAFKKLRLLLDRMMLRRTKLERADDLGLPPRTVIVRSDYFSPEEKELYLSLFSDAKREFSCYVDQGTLLNNYSNVFSLITRMRQMACHPDLVLRSKQNANKFSADIDLGEATVCRLCNDIAEDAIQAKCRHIFDRECIKQYINTAVETTPSCPVCFLPLTIDLEAPALEIDEEAVNKTRQGILGRLDVDKWRSSTKIEALVEELTNLRREDATTKSLVFSQFVNFLDLIAFRLKRAGFNICRLEGTMTPQARDATIKHFMNNVHVTVFLVSLKAGGVALNLTEASRVYLMDSWWNPAVEFQAMDRIHRLGQHRPVQAIKLVTEDSIESRIVQLQEKKSAMINATLSTDDQAMGRLTPEDVRVDSWNTGHWLTFSFLVIDTVELLVSGKLLVL</sequence>
<evidence type="ECO:0000256" key="4">
    <source>
        <dbReference type="ARBA" id="ARBA00022741"/>
    </source>
</evidence>
<dbReference type="InterPro" id="IPR014001">
    <property type="entry name" value="Helicase_ATP-bd"/>
</dbReference>
<evidence type="ECO:0000259" key="13">
    <source>
        <dbReference type="PROSITE" id="PS51194"/>
    </source>
</evidence>
<dbReference type="InterPro" id="IPR002464">
    <property type="entry name" value="DNA/RNA_helicase_DEAH_CS"/>
</dbReference>
<organism evidence="14 15">
    <name type="scientific">Schizopora paradoxa</name>
    <dbReference type="NCBI Taxonomy" id="27342"/>
    <lineage>
        <taxon>Eukaryota</taxon>
        <taxon>Fungi</taxon>
        <taxon>Dikarya</taxon>
        <taxon>Basidiomycota</taxon>
        <taxon>Agaricomycotina</taxon>
        <taxon>Agaricomycetes</taxon>
        <taxon>Hymenochaetales</taxon>
        <taxon>Schizoporaceae</taxon>
        <taxon>Schizopora</taxon>
    </lineage>
</organism>
<comment type="subcellular location">
    <subcellularLocation>
        <location evidence="1">Nucleus</location>
    </subcellularLocation>
</comment>
<keyword evidence="7" id="KW-0347">Helicase</keyword>
<proteinExistence type="inferred from homology"/>
<dbReference type="GO" id="GO:0006289">
    <property type="term" value="P:nucleotide-excision repair"/>
    <property type="evidence" value="ECO:0007669"/>
    <property type="project" value="TreeGrafter"/>
</dbReference>
<dbReference type="GO" id="GO:0016787">
    <property type="term" value="F:hydrolase activity"/>
    <property type="evidence" value="ECO:0007669"/>
    <property type="project" value="UniProtKB-KW"/>
</dbReference>
<accession>A0A0H2S1P9</accession>
<dbReference type="InterPro" id="IPR001841">
    <property type="entry name" value="Znf_RING"/>
</dbReference>
<dbReference type="PROSITE" id="PS00690">
    <property type="entry name" value="DEAH_ATP_HELICASE"/>
    <property type="match status" value="1"/>
</dbReference>
<dbReference type="InterPro" id="IPR001650">
    <property type="entry name" value="Helicase_C-like"/>
</dbReference>
<keyword evidence="8" id="KW-0862">Zinc</keyword>
<evidence type="ECO:0000259" key="12">
    <source>
        <dbReference type="PROSITE" id="PS51192"/>
    </source>
</evidence>
<dbReference type="Pfam" id="PF00271">
    <property type="entry name" value="Helicase_C"/>
    <property type="match status" value="1"/>
</dbReference>
<dbReference type="GO" id="GO:0004386">
    <property type="term" value="F:helicase activity"/>
    <property type="evidence" value="ECO:0007669"/>
    <property type="project" value="UniProtKB-KW"/>
</dbReference>
<dbReference type="Gene3D" id="3.40.50.10810">
    <property type="entry name" value="Tandem AAA-ATPase domain"/>
    <property type="match status" value="1"/>
</dbReference>
<name>A0A0H2S1P9_9AGAM</name>
<dbReference type="Proteomes" id="UP000053477">
    <property type="component" value="Unassembled WGS sequence"/>
</dbReference>
<reference evidence="14 15" key="1">
    <citation type="submission" date="2015-04" db="EMBL/GenBank/DDBJ databases">
        <title>Complete genome sequence of Schizopora paradoxa KUC8140, a cosmopolitan wood degrader in East Asia.</title>
        <authorList>
            <consortium name="DOE Joint Genome Institute"/>
            <person name="Min B."/>
            <person name="Park H."/>
            <person name="Jang Y."/>
            <person name="Kim J.-J."/>
            <person name="Kim K.H."/>
            <person name="Pangilinan J."/>
            <person name="Lipzen A."/>
            <person name="Riley R."/>
            <person name="Grigoriev I.V."/>
            <person name="Spatafora J.W."/>
            <person name="Choi I.-G."/>
        </authorList>
    </citation>
    <scope>NUCLEOTIDE SEQUENCE [LARGE SCALE GENOMIC DNA]</scope>
    <source>
        <strain evidence="14 15">KUC8140</strain>
    </source>
</reference>
<dbReference type="InterPro" id="IPR000330">
    <property type="entry name" value="SNF2_N"/>
</dbReference>
<dbReference type="GO" id="GO:0008094">
    <property type="term" value="F:ATP-dependent activity, acting on DNA"/>
    <property type="evidence" value="ECO:0007669"/>
    <property type="project" value="TreeGrafter"/>
</dbReference>
<dbReference type="EMBL" id="KQ085925">
    <property type="protein sequence ID" value="KLO15723.1"/>
    <property type="molecule type" value="Genomic_DNA"/>
</dbReference>
<feature type="domain" description="RING-type" evidence="11">
    <location>
        <begin position="410"/>
        <end position="451"/>
    </location>
</feature>
<dbReference type="PANTHER" id="PTHR45626:SF12">
    <property type="entry name" value="DNA REPAIR PROTEIN RAD16"/>
    <property type="match status" value="1"/>
</dbReference>
<evidence type="ECO:0000313" key="15">
    <source>
        <dbReference type="Proteomes" id="UP000053477"/>
    </source>
</evidence>
<dbReference type="Gene3D" id="3.30.40.10">
    <property type="entry name" value="Zinc/RING finger domain, C3HC4 (zinc finger)"/>
    <property type="match status" value="1"/>
</dbReference>
<evidence type="ECO:0000256" key="8">
    <source>
        <dbReference type="ARBA" id="ARBA00022833"/>
    </source>
</evidence>
<dbReference type="AlphaFoldDB" id="A0A0H2S1P9"/>
<evidence type="ECO:0000313" key="14">
    <source>
        <dbReference type="EMBL" id="KLO15723.1"/>
    </source>
</evidence>
<dbReference type="SMART" id="SM00490">
    <property type="entry name" value="HELICc"/>
    <property type="match status" value="1"/>
</dbReference>
<dbReference type="SMART" id="SM00184">
    <property type="entry name" value="RING"/>
    <property type="match status" value="1"/>
</dbReference>
<protein>
    <recommendedName>
        <fullName evidence="16">Nucleotide excision repair protein</fullName>
    </recommendedName>
</protein>
<keyword evidence="5 10" id="KW-0863">Zinc-finger</keyword>
<keyword evidence="3" id="KW-0479">Metal-binding</keyword>